<keyword evidence="3" id="KW-1185">Reference proteome</keyword>
<proteinExistence type="predicted"/>
<dbReference type="InterPro" id="IPR000048">
    <property type="entry name" value="IQ_motif_EF-hand-BS"/>
</dbReference>
<gene>
    <name evidence="2" type="ORF">CYMTET_37679</name>
</gene>
<dbReference type="SMART" id="SM00456">
    <property type="entry name" value="WW"/>
    <property type="match status" value="2"/>
</dbReference>
<comment type="caution">
    <text evidence="2">The sequence shown here is derived from an EMBL/GenBank/DDBJ whole genome shotgun (WGS) entry which is preliminary data.</text>
</comment>
<evidence type="ECO:0000313" key="3">
    <source>
        <dbReference type="Proteomes" id="UP001190700"/>
    </source>
</evidence>
<dbReference type="Proteomes" id="UP001190700">
    <property type="component" value="Unassembled WGS sequence"/>
</dbReference>
<sequence length="394" mass="45982">MAEEVGAKQLVEIGAQLGLDPVLDIELTWIVQEYLNAPLPDDWKVIKAPNGEIHYINSRLRYDVLTNPIEPRFKKLVELIKDSKSIGEPLDEVTVLELIDPIERASDVKDMAEFQGIDYKKEKHLLWIAKLALLEALPENWEEFIDDSGRTLYRNVEKGYSTEDHPADDYFKGLIQRERQKRPPYYSIKPAVYVKPVVHYRNDMGIDGSTLRTKVEPASGTYMPFYDLYGQYYWFDFETEKITMSLDEVRREPAATVIQRAWRGYLIRKRVWEMHEASLQITASWRTAQFRKELDIVSDKRVQAARVVQSFVRMRKARIQASAVVYQKLAEVGTSARRLARIQARTGGLQKTGYSFFIIRQKVVLLQRHFRWCIMRRGKHHLVSAENQEKGYHS</sequence>
<dbReference type="Gene3D" id="3.30.1470.10">
    <property type="entry name" value="Photosystem I PsaD, reaction center subunit II"/>
    <property type="match status" value="1"/>
</dbReference>
<organism evidence="2 3">
    <name type="scientific">Cymbomonas tetramitiformis</name>
    <dbReference type="NCBI Taxonomy" id="36881"/>
    <lineage>
        <taxon>Eukaryota</taxon>
        <taxon>Viridiplantae</taxon>
        <taxon>Chlorophyta</taxon>
        <taxon>Pyramimonadophyceae</taxon>
        <taxon>Pyramimonadales</taxon>
        <taxon>Pyramimonadaceae</taxon>
        <taxon>Cymbomonas</taxon>
    </lineage>
</organism>
<dbReference type="Gene3D" id="1.20.5.190">
    <property type="match status" value="1"/>
</dbReference>
<dbReference type="PANTHER" id="PTHR21715:SF0">
    <property type="entry name" value="RH04127P"/>
    <property type="match status" value="1"/>
</dbReference>
<name>A0AAE0CFN4_9CHLO</name>
<dbReference type="InterPro" id="IPR036020">
    <property type="entry name" value="WW_dom_sf"/>
</dbReference>
<reference evidence="2 3" key="1">
    <citation type="journal article" date="2015" name="Genome Biol. Evol.">
        <title>Comparative Genomics of a Bacterivorous Green Alga Reveals Evolutionary Causalities and Consequences of Phago-Mixotrophic Mode of Nutrition.</title>
        <authorList>
            <person name="Burns J.A."/>
            <person name="Paasch A."/>
            <person name="Narechania A."/>
            <person name="Kim E."/>
        </authorList>
    </citation>
    <scope>NUCLEOTIDE SEQUENCE [LARGE SCALE GENOMIC DNA]</scope>
    <source>
        <strain evidence="2 3">PLY_AMNH</strain>
    </source>
</reference>
<dbReference type="InterPro" id="IPR001202">
    <property type="entry name" value="WW_dom"/>
</dbReference>
<dbReference type="Pfam" id="PF00612">
    <property type="entry name" value="IQ"/>
    <property type="match status" value="1"/>
</dbReference>
<protein>
    <recommendedName>
        <fullName evidence="1">WW domain-containing protein</fullName>
    </recommendedName>
</protein>
<dbReference type="InterPro" id="IPR053233">
    <property type="entry name" value="ABRA-related"/>
</dbReference>
<evidence type="ECO:0000313" key="2">
    <source>
        <dbReference type="EMBL" id="KAK3253050.1"/>
    </source>
</evidence>
<accession>A0AAE0CFN4</accession>
<dbReference type="PANTHER" id="PTHR21715">
    <property type="entry name" value="RH04127P"/>
    <property type="match status" value="1"/>
</dbReference>
<dbReference type="CDD" id="cd23767">
    <property type="entry name" value="IQCD"/>
    <property type="match status" value="1"/>
</dbReference>
<dbReference type="PROSITE" id="PS50096">
    <property type="entry name" value="IQ"/>
    <property type="match status" value="1"/>
</dbReference>
<evidence type="ECO:0000259" key="1">
    <source>
        <dbReference type="PROSITE" id="PS50020"/>
    </source>
</evidence>
<dbReference type="SUPFAM" id="SSF51045">
    <property type="entry name" value="WW domain"/>
    <property type="match status" value="1"/>
</dbReference>
<dbReference type="AlphaFoldDB" id="A0AAE0CFN4"/>
<dbReference type="PROSITE" id="PS50020">
    <property type="entry name" value="WW_DOMAIN_2"/>
    <property type="match status" value="1"/>
</dbReference>
<dbReference type="EMBL" id="LGRX02025025">
    <property type="protein sequence ID" value="KAK3253050.1"/>
    <property type="molecule type" value="Genomic_DNA"/>
</dbReference>
<dbReference type="SMART" id="SM00015">
    <property type="entry name" value="IQ"/>
    <property type="match status" value="3"/>
</dbReference>
<feature type="domain" description="WW" evidence="1">
    <location>
        <begin position="135"/>
        <end position="168"/>
    </location>
</feature>